<feature type="domain" description="Cation efflux protein cytoplasmic" evidence="11">
    <location>
        <begin position="215"/>
        <end position="289"/>
    </location>
</feature>
<evidence type="ECO:0000313" key="12">
    <source>
        <dbReference type="EMBL" id="PZE18261.1"/>
    </source>
</evidence>
<dbReference type="OrthoDB" id="9809646at2"/>
<proteinExistence type="inferred from homology"/>
<evidence type="ECO:0000256" key="1">
    <source>
        <dbReference type="ARBA" id="ARBA00004141"/>
    </source>
</evidence>
<dbReference type="PANTHER" id="PTHR11562:SF17">
    <property type="entry name" value="RE54080P-RELATED"/>
    <property type="match status" value="1"/>
</dbReference>
<evidence type="ECO:0000256" key="9">
    <source>
        <dbReference type="SAM" id="Phobius"/>
    </source>
</evidence>
<evidence type="ECO:0000313" key="13">
    <source>
        <dbReference type="Proteomes" id="UP000249248"/>
    </source>
</evidence>
<reference evidence="12 13" key="1">
    <citation type="submission" date="2018-06" db="EMBL/GenBank/DDBJ databases">
        <title>The draft genome sequence of Crocinitomix sp. SM1701.</title>
        <authorList>
            <person name="Zhang X."/>
        </authorList>
    </citation>
    <scope>NUCLEOTIDE SEQUENCE [LARGE SCALE GENOMIC DNA]</scope>
    <source>
        <strain evidence="12 13">SM1701</strain>
    </source>
</reference>
<evidence type="ECO:0000256" key="3">
    <source>
        <dbReference type="ARBA" id="ARBA00022448"/>
    </source>
</evidence>
<keyword evidence="4 9" id="KW-0812">Transmembrane</keyword>
<name>A0A2W1N568_9FLAO</name>
<accession>A0A2W1N568</accession>
<feature type="transmembrane region" description="Helical" evidence="9">
    <location>
        <begin position="85"/>
        <end position="108"/>
    </location>
</feature>
<dbReference type="InterPro" id="IPR058533">
    <property type="entry name" value="Cation_efflux_TM"/>
</dbReference>
<dbReference type="NCBIfam" id="TIGR01297">
    <property type="entry name" value="CDF"/>
    <property type="match status" value="1"/>
</dbReference>
<dbReference type="PANTHER" id="PTHR11562">
    <property type="entry name" value="CATION EFFLUX PROTEIN/ ZINC TRANSPORTER"/>
    <property type="match status" value="1"/>
</dbReference>
<dbReference type="InterPro" id="IPR002524">
    <property type="entry name" value="Cation_efflux"/>
</dbReference>
<feature type="transmembrane region" description="Helical" evidence="9">
    <location>
        <begin position="160"/>
        <end position="181"/>
    </location>
</feature>
<feature type="transmembrane region" description="Helical" evidence="9">
    <location>
        <begin position="120"/>
        <end position="139"/>
    </location>
</feature>
<dbReference type="InterPro" id="IPR050681">
    <property type="entry name" value="CDF/SLC30A"/>
</dbReference>
<dbReference type="AlphaFoldDB" id="A0A2W1N568"/>
<dbReference type="InterPro" id="IPR027469">
    <property type="entry name" value="Cation_efflux_TMD_sf"/>
</dbReference>
<dbReference type="Gene3D" id="3.30.70.1350">
    <property type="entry name" value="Cation efflux protein, cytoplasmic domain"/>
    <property type="match status" value="1"/>
</dbReference>
<evidence type="ECO:0000256" key="6">
    <source>
        <dbReference type="ARBA" id="ARBA00022989"/>
    </source>
</evidence>
<keyword evidence="3" id="KW-0813">Transport</keyword>
<dbReference type="InterPro" id="IPR027470">
    <property type="entry name" value="Cation_efflux_CTD"/>
</dbReference>
<evidence type="ECO:0000256" key="7">
    <source>
        <dbReference type="ARBA" id="ARBA00023065"/>
    </source>
</evidence>
<evidence type="ECO:0000256" key="5">
    <source>
        <dbReference type="ARBA" id="ARBA00022906"/>
    </source>
</evidence>
<organism evidence="12 13">
    <name type="scientific">Putridiphycobacter roseus</name>
    <dbReference type="NCBI Taxonomy" id="2219161"/>
    <lineage>
        <taxon>Bacteria</taxon>
        <taxon>Pseudomonadati</taxon>
        <taxon>Bacteroidota</taxon>
        <taxon>Flavobacteriia</taxon>
        <taxon>Flavobacteriales</taxon>
        <taxon>Crocinitomicaceae</taxon>
        <taxon>Putridiphycobacter</taxon>
    </lineage>
</organism>
<dbReference type="Gene3D" id="1.20.1510.10">
    <property type="entry name" value="Cation efflux protein transmembrane domain"/>
    <property type="match status" value="1"/>
</dbReference>
<keyword evidence="13" id="KW-1185">Reference proteome</keyword>
<dbReference type="InterPro" id="IPR036837">
    <property type="entry name" value="Cation_efflux_CTD_sf"/>
</dbReference>
<comment type="caution">
    <text evidence="12">The sequence shown here is derived from an EMBL/GenBank/DDBJ whole genome shotgun (WGS) entry which is preliminary data.</text>
</comment>
<dbReference type="Pfam" id="PF01545">
    <property type="entry name" value="Cation_efflux"/>
    <property type="match status" value="1"/>
</dbReference>
<gene>
    <name evidence="12" type="ORF">DNU06_00045</name>
</gene>
<keyword evidence="5" id="KW-0862">Zinc</keyword>
<keyword evidence="8 9" id="KW-0472">Membrane</keyword>
<evidence type="ECO:0000259" key="10">
    <source>
        <dbReference type="Pfam" id="PF01545"/>
    </source>
</evidence>
<dbReference type="SUPFAM" id="SSF161111">
    <property type="entry name" value="Cation efflux protein transmembrane domain-like"/>
    <property type="match status" value="1"/>
</dbReference>
<dbReference type="RefSeq" id="WP_111061162.1">
    <property type="nucleotide sequence ID" value="NZ_JBHUCU010000007.1"/>
</dbReference>
<evidence type="ECO:0000256" key="2">
    <source>
        <dbReference type="ARBA" id="ARBA00008873"/>
    </source>
</evidence>
<keyword evidence="6 9" id="KW-1133">Transmembrane helix</keyword>
<keyword evidence="5" id="KW-0864">Zinc transport</keyword>
<feature type="transmembrane region" description="Helical" evidence="9">
    <location>
        <begin position="18"/>
        <end position="38"/>
    </location>
</feature>
<evidence type="ECO:0000256" key="8">
    <source>
        <dbReference type="ARBA" id="ARBA00023136"/>
    </source>
</evidence>
<evidence type="ECO:0000256" key="4">
    <source>
        <dbReference type="ARBA" id="ARBA00022692"/>
    </source>
</evidence>
<comment type="similarity">
    <text evidence="2">Belongs to the cation diffusion facilitator (CDF) transporter (TC 2.A.4) family. SLC30A subfamily.</text>
</comment>
<feature type="transmembrane region" description="Helical" evidence="9">
    <location>
        <begin position="44"/>
        <end position="64"/>
    </location>
</feature>
<keyword evidence="7" id="KW-0406">Ion transport</keyword>
<sequence length="302" mass="34328">MSVNHDHNHTTSIKGKKLFFTILLNIFITVGQLIGGLISGSLALISDALHNFTDVISLVISYTADRMTKREQTLSHTFGYKRAEIIAAFINGVSLIIVSAYLAYQAAFRLITPEPIATNYVIWLSLVAIIGNGISVLILQKDAKDNLNMRSAYIHLFSDLIISVAVLIGGLMMHFFSIYWIDPLLTITISIYLFFLSLKIVVESVSILMLFSPKHLSILDIETAVCKFPKVKNMHHVHLWELNDKDIYLEAHLEFEEDITLSEFDAVCQSIEEMVRKDFNISHTMFQPEFFREDEKVLIIQD</sequence>
<feature type="domain" description="Cation efflux protein transmembrane" evidence="10">
    <location>
        <begin position="19"/>
        <end position="209"/>
    </location>
</feature>
<protein>
    <submittedName>
        <fullName evidence="12">Cation transporter</fullName>
    </submittedName>
</protein>
<dbReference type="GO" id="GO:0005886">
    <property type="term" value="C:plasma membrane"/>
    <property type="evidence" value="ECO:0007669"/>
    <property type="project" value="TreeGrafter"/>
</dbReference>
<dbReference type="SUPFAM" id="SSF160240">
    <property type="entry name" value="Cation efflux protein cytoplasmic domain-like"/>
    <property type="match status" value="1"/>
</dbReference>
<dbReference type="Pfam" id="PF16916">
    <property type="entry name" value="ZT_dimer"/>
    <property type="match status" value="1"/>
</dbReference>
<dbReference type="Proteomes" id="UP000249248">
    <property type="component" value="Unassembled WGS sequence"/>
</dbReference>
<feature type="transmembrane region" description="Helical" evidence="9">
    <location>
        <begin position="187"/>
        <end position="211"/>
    </location>
</feature>
<dbReference type="GO" id="GO:0005385">
    <property type="term" value="F:zinc ion transmembrane transporter activity"/>
    <property type="evidence" value="ECO:0007669"/>
    <property type="project" value="TreeGrafter"/>
</dbReference>
<evidence type="ECO:0000259" key="11">
    <source>
        <dbReference type="Pfam" id="PF16916"/>
    </source>
</evidence>
<dbReference type="EMBL" id="QKSB01000001">
    <property type="protein sequence ID" value="PZE18261.1"/>
    <property type="molecule type" value="Genomic_DNA"/>
</dbReference>
<comment type="subcellular location">
    <subcellularLocation>
        <location evidence="1">Membrane</location>
        <topology evidence="1">Multi-pass membrane protein</topology>
    </subcellularLocation>
</comment>